<dbReference type="RefSeq" id="WP_216323016.1">
    <property type="nucleotide sequence ID" value="NZ_JAHKRT010000003.1"/>
</dbReference>
<evidence type="ECO:0000313" key="2">
    <source>
        <dbReference type="Proteomes" id="UP000776276"/>
    </source>
</evidence>
<comment type="caution">
    <text evidence="1">The sequence shown here is derived from an EMBL/GenBank/DDBJ whole genome shotgun (WGS) entry which is preliminary data.</text>
</comment>
<organism evidence="1 2">
    <name type="scientific">Sphingomonas quercus</name>
    <dbReference type="NCBI Taxonomy" id="2842451"/>
    <lineage>
        <taxon>Bacteria</taxon>
        <taxon>Pseudomonadati</taxon>
        <taxon>Pseudomonadota</taxon>
        <taxon>Alphaproteobacteria</taxon>
        <taxon>Sphingomonadales</taxon>
        <taxon>Sphingomonadaceae</taxon>
        <taxon>Sphingomonas</taxon>
    </lineage>
</organism>
<reference evidence="1 2" key="1">
    <citation type="submission" date="2021-06" db="EMBL/GenBank/DDBJ databases">
        <title>Sphingomonas sp. XMGL2, whole genome shotgun sequencing project.</title>
        <authorList>
            <person name="Zhao G."/>
            <person name="Shen L."/>
        </authorList>
    </citation>
    <scope>NUCLEOTIDE SEQUENCE [LARGE SCALE GENOMIC DNA]</scope>
    <source>
        <strain evidence="1 2">XMGL2</strain>
    </source>
</reference>
<protein>
    <submittedName>
        <fullName evidence="1">Uncharacterized protein</fullName>
    </submittedName>
</protein>
<keyword evidence="2" id="KW-1185">Reference proteome</keyword>
<proteinExistence type="predicted"/>
<accession>A0ABS6BHS9</accession>
<sequence>MIATRSGLIAAAALLAIGQPALAKPWRVLGVTETMLVSLDAGSVEKAGGIAHGWLHMLRWQPTDLSEMRVFMEVDCGGARARMLRAEARLNKETDPVMMDGASEWRSTADDPEGAITRDALCDARFDARGSRDWDDYDAMVAAHRDLPRDK</sequence>
<dbReference type="EMBL" id="JAHKRT010000003">
    <property type="protein sequence ID" value="MBU3077870.1"/>
    <property type="molecule type" value="Genomic_DNA"/>
</dbReference>
<evidence type="ECO:0000313" key="1">
    <source>
        <dbReference type="EMBL" id="MBU3077870.1"/>
    </source>
</evidence>
<gene>
    <name evidence="1" type="ORF">KOF26_08340</name>
</gene>
<name>A0ABS6BHS9_9SPHN</name>
<dbReference type="Proteomes" id="UP000776276">
    <property type="component" value="Unassembled WGS sequence"/>
</dbReference>